<accession>A0A7X2T8U8</accession>
<evidence type="ECO:0000313" key="2">
    <source>
        <dbReference type="Proteomes" id="UP000461754"/>
    </source>
</evidence>
<keyword evidence="2" id="KW-1185">Reference proteome</keyword>
<dbReference type="AlphaFoldDB" id="A0A7X2T8U8"/>
<gene>
    <name evidence="1" type="ORF">FYJ52_00305</name>
</gene>
<sequence length="111" mass="13048">MTLSPGRICAAMSCFSFKGLTDGMRGYAWEQKQANTRLKNVFDEGKIVKPRTVKKLKRQNVYQKSCERKRENRVFDTLTDYTRLKKEREYGYLKEAGLGDMADYFDCDPRR</sequence>
<proteinExistence type="predicted"/>
<name>A0A7X2T8U8_9FIRM</name>
<protein>
    <submittedName>
        <fullName evidence="1">Uncharacterized protein</fullName>
    </submittedName>
</protein>
<dbReference type="EMBL" id="VUMO01000001">
    <property type="protein sequence ID" value="MSS18864.1"/>
    <property type="molecule type" value="Genomic_DNA"/>
</dbReference>
<reference evidence="1 2" key="1">
    <citation type="submission" date="2019-08" db="EMBL/GenBank/DDBJ databases">
        <title>In-depth cultivation of the pig gut microbiome towards novel bacterial diversity and tailored functional studies.</title>
        <authorList>
            <person name="Wylensek D."/>
            <person name="Hitch T.C.A."/>
            <person name="Clavel T."/>
        </authorList>
    </citation>
    <scope>NUCLEOTIDE SEQUENCE [LARGE SCALE GENOMIC DNA]</scope>
    <source>
        <strain evidence="1 2">RF-744-FAT-4</strain>
    </source>
</reference>
<evidence type="ECO:0000313" key="1">
    <source>
        <dbReference type="EMBL" id="MSS18864.1"/>
    </source>
</evidence>
<comment type="caution">
    <text evidence="1">The sequence shown here is derived from an EMBL/GenBank/DDBJ whole genome shotgun (WGS) entry which is preliminary data.</text>
</comment>
<dbReference type="RefSeq" id="WP_154575274.1">
    <property type="nucleotide sequence ID" value="NZ_VUMO01000001.1"/>
</dbReference>
<dbReference type="Proteomes" id="UP000461754">
    <property type="component" value="Unassembled WGS sequence"/>
</dbReference>
<organism evidence="1 2">
    <name type="scientific">Pseudoramibacter porci</name>
    <dbReference type="NCBI Taxonomy" id="2606631"/>
    <lineage>
        <taxon>Bacteria</taxon>
        <taxon>Bacillati</taxon>
        <taxon>Bacillota</taxon>
        <taxon>Clostridia</taxon>
        <taxon>Eubacteriales</taxon>
        <taxon>Eubacteriaceae</taxon>
        <taxon>Pseudoramibacter</taxon>
    </lineage>
</organism>